<dbReference type="GO" id="GO:0003677">
    <property type="term" value="F:DNA binding"/>
    <property type="evidence" value="ECO:0007669"/>
    <property type="project" value="InterPro"/>
</dbReference>
<dbReference type="GO" id="GO:0008270">
    <property type="term" value="F:zinc ion binding"/>
    <property type="evidence" value="ECO:0007669"/>
    <property type="project" value="InterPro"/>
</dbReference>
<dbReference type="InterPro" id="IPR005576">
    <property type="entry name" value="Rpb7-like_N"/>
</dbReference>
<reference evidence="7 8" key="1">
    <citation type="submission" date="2016-12" db="EMBL/GenBank/DDBJ databases">
        <title>Discovery of methanogenic haloarchaea.</title>
        <authorList>
            <person name="Sorokin D.Y."/>
            <person name="Makarova K.S."/>
            <person name="Abbas B."/>
            <person name="Ferrer M."/>
            <person name="Golyshin P.N."/>
        </authorList>
    </citation>
    <scope>NUCLEOTIDE SEQUENCE [LARGE SCALE GENOMIC DNA]</scope>
    <source>
        <strain evidence="7">AMET1</strain>
    </source>
</reference>
<evidence type="ECO:0000256" key="3">
    <source>
        <dbReference type="ARBA" id="ARBA00023163"/>
    </source>
</evidence>
<gene>
    <name evidence="4" type="primary">rpo7</name>
    <name evidence="4" type="synonym">rpoE</name>
    <name evidence="7" type="ORF">AMET1_0286</name>
</gene>
<dbReference type="HAMAP" id="MF_00865">
    <property type="entry name" value="RNApol_arch_Rpo7"/>
    <property type="match status" value="1"/>
</dbReference>
<dbReference type="GO" id="GO:0000428">
    <property type="term" value="C:DNA-directed RNA polymerase complex"/>
    <property type="evidence" value="ECO:0007669"/>
    <property type="project" value="UniProtKB-KW"/>
</dbReference>
<dbReference type="Pfam" id="PF00575">
    <property type="entry name" value="S1"/>
    <property type="match status" value="1"/>
</dbReference>
<dbReference type="SUPFAM" id="SSF88798">
    <property type="entry name" value="N-terminal, heterodimerisation domain of RBP7 (RpoE)"/>
    <property type="match status" value="1"/>
</dbReference>
<dbReference type="InterPro" id="IPR045113">
    <property type="entry name" value="Rpb7-like"/>
</dbReference>
<dbReference type="NCBIfam" id="NF006333">
    <property type="entry name" value="PRK08563.1"/>
    <property type="match status" value="1"/>
</dbReference>
<dbReference type="InterPro" id="IPR036898">
    <property type="entry name" value="RNA_pol_Rpb7-like_N_sf"/>
</dbReference>
<dbReference type="GO" id="GO:0003899">
    <property type="term" value="F:DNA-directed RNA polymerase activity"/>
    <property type="evidence" value="ECO:0007669"/>
    <property type="project" value="UniProtKB-UniRule"/>
</dbReference>
<dbReference type="OrthoDB" id="7927at2157"/>
<keyword evidence="4" id="KW-0808">Transferase</keyword>
<evidence type="ECO:0000313" key="7">
    <source>
        <dbReference type="EMBL" id="OUJ18640.1"/>
    </source>
</evidence>
<accession>A0A1Y3GBM3</accession>
<dbReference type="InterPro" id="IPR003029">
    <property type="entry name" value="S1_domain"/>
</dbReference>
<comment type="domain">
    <text evidence="4">Forms 2 domains with an elongated structure; Rpo4 packs into the hinge region between the 2 domains.</text>
</comment>
<feature type="compositionally biased region" description="Basic and acidic residues" evidence="5">
    <location>
        <begin position="174"/>
        <end position="219"/>
    </location>
</feature>
<feature type="domain" description="S1 motif" evidence="6">
    <location>
        <begin position="82"/>
        <end position="166"/>
    </location>
</feature>
<dbReference type="InterPro" id="IPR041920">
    <property type="entry name" value="ROS/MUCR_sf"/>
</dbReference>
<sequence length="305" mass="34791">MYRELEAIDTVRVPPTRLDEPRDKVIKEMLENKIEGKIDRKLGMFVAVTEITEAGGGKLIPNDAGVYYNVTFKCITYRPEMQEIIEGEVVEIVDFGAFIGIGPMDALLHVSQITSDYVSYDEKNARLVGKESDFSLDEGDYVTARIIAVSLNEQDPKESKIGLTMRQPVLGKIDKDEEKAEKTEVQIRKVIGEDKKPETEEQEPETKTKETPKEKPKEEPQEEVEEVVLDLEDKPIETDEDKPEKKESEEVEEESEEVDEENEFVECRVCGKEYKAITGSHLATHDLDMDEYREEYPDAPIRPGD</sequence>
<dbReference type="SMART" id="SM00316">
    <property type="entry name" value="S1"/>
    <property type="match status" value="1"/>
</dbReference>
<evidence type="ECO:0000256" key="5">
    <source>
        <dbReference type="SAM" id="MobiDB-lite"/>
    </source>
</evidence>
<dbReference type="CDD" id="cd04331">
    <property type="entry name" value="RNAP_E_N"/>
    <property type="match status" value="1"/>
</dbReference>
<comment type="caution">
    <text evidence="7">The sequence shown here is derived from an EMBL/GenBank/DDBJ whole genome shotgun (WGS) entry which is preliminary data.</text>
</comment>
<evidence type="ECO:0000313" key="8">
    <source>
        <dbReference type="Proteomes" id="UP000195137"/>
    </source>
</evidence>
<dbReference type="GO" id="GO:0006355">
    <property type="term" value="P:regulation of DNA-templated transcription"/>
    <property type="evidence" value="ECO:0007669"/>
    <property type="project" value="InterPro"/>
</dbReference>
<dbReference type="PROSITE" id="PS50126">
    <property type="entry name" value="S1"/>
    <property type="match status" value="1"/>
</dbReference>
<evidence type="ECO:0000259" key="6">
    <source>
        <dbReference type="PROSITE" id="PS50126"/>
    </source>
</evidence>
<name>A0A1Y3GBM3_9EURY</name>
<dbReference type="Gene3D" id="2.40.50.140">
    <property type="entry name" value="Nucleic acid-binding proteins"/>
    <property type="match status" value="1"/>
</dbReference>
<dbReference type="RefSeq" id="WP_086636712.1">
    <property type="nucleotide sequence ID" value="NZ_MRZU01000003.1"/>
</dbReference>
<dbReference type="Pfam" id="PF03876">
    <property type="entry name" value="SHS2_Rpb7-N"/>
    <property type="match status" value="1"/>
</dbReference>
<dbReference type="CDD" id="cd04460">
    <property type="entry name" value="S1_RpoE"/>
    <property type="match status" value="1"/>
</dbReference>
<dbReference type="PANTHER" id="PTHR12709:SF4">
    <property type="entry name" value="DNA-DIRECTED RNA POLYMERASE II SUBUNIT RPB7"/>
    <property type="match status" value="1"/>
</dbReference>
<keyword evidence="4" id="KW-0963">Cytoplasm</keyword>
<feature type="compositionally biased region" description="Acidic residues" evidence="5">
    <location>
        <begin position="220"/>
        <end position="230"/>
    </location>
</feature>
<dbReference type="InterPro" id="IPR004519">
    <property type="entry name" value="RNAP_E/RPC8"/>
</dbReference>
<dbReference type="InterPro" id="IPR008807">
    <property type="entry name" value="ROS_MUCR"/>
</dbReference>
<evidence type="ECO:0000256" key="4">
    <source>
        <dbReference type="HAMAP-Rule" id="MF_00865"/>
    </source>
</evidence>
<dbReference type="Gene3D" id="3.30.1490.120">
    <property type="entry name" value="RNA polymerase Rpb7-like, N-terminal domain"/>
    <property type="match status" value="1"/>
</dbReference>
<dbReference type="PANTHER" id="PTHR12709">
    <property type="entry name" value="DNA-DIRECTED RNA POLYMERASE II, III"/>
    <property type="match status" value="1"/>
</dbReference>
<dbReference type="InterPro" id="IPR012340">
    <property type="entry name" value="NA-bd_OB-fold"/>
</dbReference>
<dbReference type="InterPro" id="IPR046399">
    <property type="entry name" value="RNApol_Rpo7"/>
</dbReference>
<dbReference type="Proteomes" id="UP000195137">
    <property type="component" value="Unassembled WGS sequence"/>
</dbReference>
<protein>
    <recommendedName>
        <fullName evidence="4">DNA-directed RNA polymerase subunit Rpo7</fullName>
        <ecNumber evidence="4">2.7.7.6</ecNumber>
    </recommendedName>
    <alternativeName>
        <fullName evidence="4">DNA-directed RNA polymerase subunit E</fullName>
    </alternativeName>
</protein>
<evidence type="ECO:0000256" key="2">
    <source>
        <dbReference type="ARBA" id="ARBA00022478"/>
    </source>
</evidence>
<feature type="region of interest" description="Disordered" evidence="5">
    <location>
        <begin position="174"/>
        <end position="265"/>
    </location>
</feature>
<feature type="compositionally biased region" description="Basic and acidic residues" evidence="5">
    <location>
        <begin position="231"/>
        <end position="248"/>
    </location>
</feature>
<feature type="compositionally biased region" description="Acidic residues" evidence="5">
    <location>
        <begin position="249"/>
        <end position="264"/>
    </location>
</feature>
<keyword evidence="8" id="KW-1185">Reference proteome</keyword>
<keyword evidence="3 4" id="KW-0804">Transcription</keyword>
<keyword evidence="4" id="KW-0548">Nucleotidyltransferase</keyword>
<proteinExistence type="inferred from homology"/>
<comment type="subunit">
    <text evidence="4">Part of the RNA polymerase complex. Forms a stalk with Rpo4 that extends from the main structure.</text>
</comment>
<evidence type="ECO:0000256" key="1">
    <source>
        <dbReference type="ARBA" id="ARBA00009307"/>
    </source>
</evidence>
<dbReference type="EC" id="2.7.7.6" evidence="4"/>
<dbReference type="GO" id="GO:0006352">
    <property type="term" value="P:DNA-templated transcription initiation"/>
    <property type="evidence" value="ECO:0007669"/>
    <property type="project" value="InterPro"/>
</dbReference>
<keyword evidence="2 4" id="KW-0240">DNA-directed RNA polymerase</keyword>
<dbReference type="Gene3D" id="1.10.10.1550">
    <property type="entry name" value="ROS/MUCR transcriptional regulator protein"/>
    <property type="match status" value="1"/>
</dbReference>
<comment type="function">
    <text evidence="4">DNA-dependent RNA polymerase (RNAP) catalyzes the transcription of DNA into RNA using the four ribonucleoside triphosphates as substrates.</text>
</comment>
<dbReference type="SUPFAM" id="SSF50249">
    <property type="entry name" value="Nucleic acid-binding proteins"/>
    <property type="match status" value="1"/>
</dbReference>
<comment type="subcellular location">
    <subcellularLocation>
        <location evidence="4">Cytoplasm</location>
    </subcellularLocation>
</comment>
<comment type="catalytic activity">
    <reaction evidence="4">
        <text>RNA(n) + a ribonucleoside 5'-triphosphate = RNA(n+1) + diphosphate</text>
        <dbReference type="Rhea" id="RHEA:21248"/>
        <dbReference type="Rhea" id="RHEA-COMP:14527"/>
        <dbReference type="Rhea" id="RHEA-COMP:17342"/>
        <dbReference type="ChEBI" id="CHEBI:33019"/>
        <dbReference type="ChEBI" id="CHEBI:61557"/>
        <dbReference type="ChEBI" id="CHEBI:140395"/>
        <dbReference type="EC" id="2.7.7.6"/>
    </reaction>
</comment>
<organism evidence="7 8">
    <name type="scientific">Methanonatronarchaeum thermophilum</name>
    <dbReference type="NCBI Taxonomy" id="1927129"/>
    <lineage>
        <taxon>Archaea</taxon>
        <taxon>Methanobacteriati</taxon>
        <taxon>Methanobacteriota</taxon>
        <taxon>Methanonatronarchaeia</taxon>
        <taxon>Methanonatronarchaeales</taxon>
        <taxon>Methanonatronarchaeaceae</taxon>
        <taxon>Methanonatronarchaeum</taxon>
    </lineage>
</organism>
<dbReference type="Pfam" id="PF05443">
    <property type="entry name" value="ROS_MUCR"/>
    <property type="match status" value="1"/>
</dbReference>
<dbReference type="NCBIfam" id="TIGR00448">
    <property type="entry name" value="rpoE"/>
    <property type="match status" value="1"/>
</dbReference>
<dbReference type="AlphaFoldDB" id="A0A1Y3GBM3"/>
<comment type="similarity">
    <text evidence="1 4">Belongs to the eukaryotic RPB7/RPC8 RNA polymerase subunit family.</text>
</comment>
<dbReference type="EMBL" id="MRZU01000003">
    <property type="protein sequence ID" value="OUJ18640.1"/>
    <property type="molecule type" value="Genomic_DNA"/>
</dbReference>
<dbReference type="GO" id="GO:0005737">
    <property type="term" value="C:cytoplasm"/>
    <property type="evidence" value="ECO:0007669"/>
    <property type="project" value="UniProtKB-SubCell"/>
</dbReference>